<proteinExistence type="predicted"/>
<evidence type="ECO:0000313" key="2">
    <source>
        <dbReference type="EMBL" id="CAA9524541.1"/>
    </source>
</evidence>
<dbReference type="EMBL" id="CADCVM010000425">
    <property type="protein sequence ID" value="CAA9524541.1"/>
    <property type="molecule type" value="Genomic_DNA"/>
</dbReference>
<accession>A0A6J4TJ10</accession>
<evidence type="ECO:0000256" key="1">
    <source>
        <dbReference type="SAM" id="MobiDB-lite"/>
    </source>
</evidence>
<feature type="region of interest" description="Disordered" evidence="1">
    <location>
        <begin position="19"/>
        <end position="38"/>
    </location>
</feature>
<feature type="non-terminal residue" evidence="2">
    <location>
        <position position="1"/>
    </location>
</feature>
<protein>
    <submittedName>
        <fullName evidence="2">Uncharacterized protein</fullName>
    </submittedName>
</protein>
<dbReference type="AlphaFoldDB" id="A0A6J4TJ10"/>
<sequence>CFPGFRSWLESIRVSGAREAGRGSSTPMIKSWSMKTPY</sequence>
<name>A0A6J4TJ10_9ACTN</name>
<gene>
    <name evidence="2" type="ORF">AVDCRST_MAG05-3849</name>
</gene>
<reference evidence="2" key="1">
    <citation type="submission" date="2020-02" db="EMBL/GenBank/DDBJ databases">
        <authorList>
            <person name="Meier V. D."/>
        </authorList>
    </citation>
    <scope>NUCLEOTIDE SEQUENCE</scope>
    <source>
        <strain evidence="2">AVDCRST_MAG05</strain>
    </source>
</reference>
<organism evidence="2">
    <name type="scientific">uncultured Rubrobacteraceae bacterium</name>
    <dbReference type="NCBI Taxonomy" id="349277"/>
    <lineage>
        <taxon>Bacteria</taxon>
        <taxon>Bacillati</taxon>
        <taxon>Actinomycetota</taxon>
        <taxon>Rubrobacteria</taxon>
        <taxon>Rubrobacterales</taxon>
        <taxon>Rubrobacteraceae</taxon>
        <taxon>environmental samples</taxon>
    </lineage>
</organism>
<feature type="non-terminal residue" evidence="2">
    <location>
        <position position="38"/>
    </location>
</feature>